<dbReference type="Proteomes" id="UP000065261">
    <property type="component" value="Chromosome I"/>
</dbReference>
<sequence>MLLKVSTLSSAYLKPIKEHIILYSYKCYKLNNSISFFNK</sequence>
<proteinExistence type="predicted"/>
<dbReference type="PATRIC" id="fig|1315283.4.peg.1629"/>
<name>A0A0U2V5F1_9GAMM</name>
<accession>A0A0U2V5F1</accession>
<organism evidence="1">
    <name type="scientific">Pseudoalteromonas translucida KMM 520</name>
    <dbReference type="NCBI Taxonomy" id="1315283"/>
    <lineage>
        <taxon>Bacteria</taxon>
        <taxon>Pseudomonadati</taxon>
        <taxon>Pseudomonadota</taxon>
        <taxon>Gammaproteobacteria</taxon>
        <taxon>Alteromonadales</taxon>
        <taxon>Pseudoalteromonadaceae</taxon>
        <taxon>Pseudoalteromonas</taxon>
    </lineage>
</organism>
<evidence type="ECO:0000313" key="2">
    <source>
        <dbReference type="Proteomes" id="UP000065261"/>
    </source>
</evidence>
<protein>
    <submittedName>
        <fullName evidence="1">Uncharacterized protein</fullName>
    </submittedName>
</protein>
<dbReference type="EMBL" id="CP011034">
    <property type="protein sequence ID" value="ALS33036.1"/>
    <property type="molecule type" value="Genomic_DNA"/>
</dbReference>
<dbReference type="AlphaFoldDB" id="A0A0U2V5F1"/>
<evidence type="ECO:0000313" key="1">
    <source>
        <dbReference type="EMBL" id="ALS33036.1"/>
    </source>
</evidence>
<gene>
    <name evidence="1" type="ORF">PTRA_a1890</name>
</gene>
<dbReference type="KEGG" id="ptn:PTRA_a1890"/>
<reference evidence="1 2" key="1">
    <citation type="submission" date="2015-03" db="EMBL/GenBank/DDBJ databases">
        <authorList>
            <person name="Murphy D."/>
        </authorList>
    </citation>
    <scope>NUCLEOTIDE SEQUENCE [LARGE SCALE GENOMIC DNA]</scope>
    <source>
        <strain evidence="1 2">KMM 520</strain>
    </source>
</reference>